<organism evidence="10 11">
    <name type="scientific">Apilactobacillus kunkeei</name>
    <dbReference type="NCBI Taxonomy" id="148814"/>
    <lineage>
        <taxon>Bacteria</taxon>
        <taxon>Bacillati</taxon>
        <taxon>Bacillota</taxon>
        <taxon>Bacilli</taxon>
        <taxon>Lactobacillales</taxon>
        <taxon>Lactobacillaceae</taxon>
        <taxon>Apilactobacillus</taxon>
    </lineage>
</organism>
<feature type="transmembrane region" description="Helical" evidence="8">
    <location>
        <begin position="402"/>
        <end position="424"/>
    </location>
</feature>
<feature type="transmembrane region" description="Helical" evidence="8">
    <location>
        <begin position="240"/>
        <end position="259"/>
    </location>
</feature>
<reference evidence="10 11" key="1">
    <citation type="journal article" date="2015" name="Genome Biol. Evol.">
        <title>Functionally Structured Genomes in Lactobacillus kunkeei Colonizing the Honey Crop and Food Products of Honeybees and Stingless Bees.</title>
        <authorList>
            <person name="Tamarit D."/>
            <person name="Ellegaard K.M."/>
            <person name="Wikander J."/>
            <person name="Olofsson T."/>
            <person name="Vasquez A."/>
            <person name="Andersson S.G."/>
        </authorList>
    </citation>
    <scope>NUCLEOTIDE SEQUENCE [LARGE SCALE GENOMIC DNA]</scope>
    <source>
        <strain evidence="10 11">LAla</strain>
    </source>
</reference>
<feature type="transmembrane region" description="Helical" evidence="8">
    <location>
        <begin position="166"/>
        <end position="187"/>
    </location>
</feature>
<dbReference type="GO" id="GO:0055085">
    <property type="term" value="P:transmembrane transport"/>
    <property type="evidence" value="ECO:0007669"/>
    <property type="project" value="InterPro"/>
</dbReference>
<dbReference type="InterPro" id="IPR004840">
    <property type="entry name" value="Amino_acid_permease_CS"/>
</dbReference>
<feature type="transmembrane region" description="Helical" evidence="8">
    <location>
        <begin position="58"/>
        <end position="75"/>
    </location>
</feature>
<feature type="transmembrane region" description="Helical" evidence="8">
    <location>
        <begin position="81"/>
        <end position="101"/>
    </location>
</feature>
<dbReference type="PATRIC" id="fig|148814.9.peg.1211"/>
<keyword evidence="6 8" id="KW-1133">Transmembrane helix</keyword>
<protein>
    <submittedName>
        <fullName evidence="10">Amino acid permease family protein</fullName>
    </submittedName>
</protein>
<accession>A0A0M9DCS8</accession>
<keyword evidence="4 8" id="KW-0812">Transmembrane</keyword>
<feature type="transmembrane region" description="Helical" evidence="8">
    <location>
        <begin position="138"/>
        <end position="160"/>
    </location>
</feature>
<name>A0A0M9DCS8_9LACO</name>
<comment type="caution">
    <text evidence="10">The sequence shown here is derived from an EMBL/GenBank/DDBJ whole genome shotgun (WGS) entry which is preliminary data.</text>
</comment>
<evidence type="ECO:0000256" key="6">
    <source>
        <dbReference type="ARBA" id="ARBA00022989"/>
    </source>
</evidence>
<evidence type="ECO:0000256" key="3">
    <source>
        <dbReference type="ARBA" id="ARBA00022475"/>
    </source>
</evidence>
<feature type="transmembrane region" description="Helical" evidence="8">
    <location>
        <begin position="370"/>
        <end position="396"/>
    </location>
</feature>
<dbReference type="PIRSF" id="PIRSF006060">
    <property type="entry name" value="AA_transporter"/>
    <property type="match status" value="1"/>
</dbReference>
<dbReference type="Gene3D" id="1.20.1740.10">
    <property type="entry name" value="Amino acid/polyamine transporter I"/>
    <property type="match status" value="1"/>
</dbReference>
<feature type="transmembrane region" description="Helical" evidence="8">
    <location>
        <begin position="445"/>
        <end position="466"/>
    </location>
</feature>
<feature type="transmembrane region" description="Helical" evidence="8">
    <location>
        <begin position="199"/>
        <end position="220"/>
    </location>
</feature>
<feature type="transmembrane region" description="Helical" evidence="8">
    <location>
        <begin position="318"/>
        <end position="338"/>
    </location>
</feature>
<evidence type="ECO:0000313" key="11">
    <source>
        <dbReference type="Proteomes" id="UP000037749"/>
    </source>
</evidence>
<dbReference type="PANTHER" id="PTHR43495">
    <property type="entry name" value="GABA PERMEASE"/>
    <property type="match status" value="1"/>
</dbReference>
<feature type="domain" description="Amino acid permease/ SLC12A" evidence="9">
    <location>
        <begin position="57"/>
        <end position="493"/>
    </location>
</feature>
<gene>
    <name evidence="10" type="primary">proY</name>
    <name evidence="10" type="ORF">RZ72_01820</name>
</gene>
<feature type="transmembrane region" description="Helical" evidence="8">
    <location>
        <begin position="280"/>
        <end position="298"/>
    </location>
</feature>
<comment type="subcellular location">
    <subcellularLocation>
        <location evidence="1">Cell membrane</location>
        <topology evidence="1">Multi-pass membrane protein</topology>
    </subcellularLocation>
</comment>
<evidence type="ECO:0000256" key="2">
    <source>
        <dbReference type="ARBA" id="ARBA00022448"/>
    </source>
</evidence>
<keyword evidence="2" id="KW-0813">Transport</keyword>
<dbReference type="FunFam" id="1.20.1740.10:FF:000001">
    <property type="entry name" value="Amino acid permease"/>
    <property type="match status" value="1"/>
</dbReference>
<dbReference type="Proteomes" id="UP000037749">
    <property type="component" value="Unassembled WGS sequence"/>
</dbReference>
<proteinExistence type="predicted"/>
<evidence type="ECO:0000259" key="9">
    <source>
        <dbReference type="Pfam" id="PF00324"/>
    </source>
</evidence>
<dbReference type="PROSITE" id="PS00218">
    <property type="entry name" value="AMINO_ACID_PERMEASE_1"/>
    <property type="match status" value="1"/>
</dbReference>
<dbReference type="GO" id="GO:0006865">
    <property type="term" value="P:amino acid transport"/>
    <property type="evidence" value="ECO:0007669"/>
    <property type="project" value="UniProtKB-KW"/>
</dbReference>
<keyword evidence="3" id="KW-1003">Cell membrane</keyword>
<evidence type="ECO:0000256" key="1">
    <source>
        <dbReference type="ARBA" id="ARBA00004651"/>
    </source>
</evidence>
<dbReference type="Pfam" id="PF00324">
    <property type="entry name" value="AA_permease"/>
    <property type="match status" value="1"/>
</dbReference>
<dbReference type="EMBL" id="JXCZ01000036">
    <property type="protein sequence ID" value="KOY78782.1"/>
    <property type="molecule type" value="Genomic_DNA"/>
</dbReference>
<keyword evidence="5" id="KW-0029">Amino-acid transport</keyword>
<evidence type="ECO:0000256" key="4">
    <source>
        <dbReference type="ARBA" id="ARBA00022692"/>
    </source>
</evidence>
<sequence length="497" mass="55043">MDLTVVLKMGGTTLILTSLTHKCQRRFFVSPTSNKFKKVEILSENNDKLERKLSARHMKMIALGGTIGVGLFMGAKSTIGWTGPSVLLDYAIAGLFLYLIMRALGEMLYVHPVTGSFSQFASEYLHPVFGYLTAWSNVFQYIVVGISEVIAIGTYMQFWWPHLPTWLPGIVAIVFLCIANLVSVSAFGELEYWFALVKVVTIIAMIIIGLVIIVFGFNGIHPTGISNIWSHGFFANGFKGFFFALAIVIASYQGIELIGVTAGEAENPKQTLVKAIQDTIGRILIFYIGAIFVILSIYPWDKISQIGSPFVETFSQVGITAAASIINFVVVTAALSGSNSGIYSASRMEFLLSEEGQLPKVFKKLNRHGVPYVSVISISAGILIGLFLNVLLPIFFPSANQIFVYVYSSSVLPGMVPWVVILVSQIRFRKQHPEELVNHPFKMPLSPISNYITLIFLAITLAFMFINPSTRIPLIIGILFLLIMTILYFVKFNQNNK</sequence>
<dbReference type="AlphaFoldDB" id="A0A0M9DCS8"/>
<feature type="transmembrane region" description="Helical" evidence="8">
    <location>
        <begin position="472"/>
        <end position="490"/>
    </location>
</feature>
<evidence type="ECO:0000256" key="8">
    <source>
        <dbReference type="SAM" id="Phobius"/>
    </source>
</evidence>
<dbReference type="GO" id="GO:0005886">
    <property type="term" value="C:plasma membrane"/>
    <property type="evidence" value="ECO:0007669"/>
    <property type="project" value="UniProtKB-SubCell"/>
</dbReference>
<dbReference type="PANTHER" id="PTHR43495:SF6">
    <property type="entry name" value="THREONINE_SERINE TRANSPORTER YBXG-RELATED"/>
    <property type="match status" value="1"/>
</dbReference>
<evidence type="ECO:0000256" key="5">
    <source>
        <dbReference type="ARBA" id="ARBA00022970"/>
    </source>
</evidence>
<evidence type="ECO:0000313" key="10">
    <source>
        <dbReference type="EMBL" id="KOY78782.1"/>
    </source>
</evidence>
<dbReference type="InterPro" id="IPR004841">
    <property type="entry name" value="AA-permease/SLC12A_dom"/>
</dbReference>
<evidence type="ECO:0000256" key="7">
    <source>
        <dbReference type="ARBA" id="ARBA00023136"/>
    </source>
</evidence>
<keyword evidence="7 8" id="KW-0472">Membrane</keyword>